<reference evidence="1" key="2">
    <citation type="journal article" date="2024" name="Plant">
        <title>Genomic evolution and insights into agronomic trait innovations of Sesamum species.</title>
        <authorList>
            <person name="Miao H."/>
            <person name="Wang L."/>
            <person name="Qu L."/>
            <person name="Liu H."/>
            <person name="Sun Y."/>
            <person name="Le M."/>
            <person name="Wang Q."/>
            <person name="Wei S."/>
            <person name="Zheng Y."/>
            <person name="Lin W."/>
            <person name="Duan Y."/>
            <person name="Cao H."/>
            <person name="Xiong S."/>
            <person name="Wang X."/>
            <person name="Wei L."/>
            <person name="Li C."/>
            <person name="Ma Q."/>
            <person name="Ju M."/>
            <person name="Zhao R."/>
            <person name="Li G."/>
            <person name="Mu C."/>
            <person name="Tian Q."/>
            <person name="Mei H."/>
            <person name="Zhang T."/>
            <person name="Gao T."/>
            <person name="Zhang H."/>
        </authorList>
    </citation>
    <scope>NUCLEOTIDE SEQUENCE</scope>
    <source>
        <strain evidence="1">3651</strain>
    </source>
</reference>
<dbReference type="Proteomes" id="UP001293254">
    <property type="component" value="Unassembled WGS sequence"/>
</dbReference>
<sequence>MVSQPSGYPGGAMWHYPNPAMQPVPAVYYMPGSHVPSPGNASIQPVPIRATVTFQSYPVAQGQVPMGFRRVNHQKHGRSPWCLTRVLVRFRWGRNAGSGPDAISGRVSQGS</sequence>
<evidence type="ECO:0000313" key="1">
    <source>
        <dbReference type="EMBL" id="KAK4421276.1"/>
    </source>
</evidence>
<keyword evidence="2" id="KW-1185">Reference proteome</keyword>
<dbReference type="EMBL" id="JACGWO010000008">
    <property type="protein sequence ID" value="KAK4421276.1"/>
    <property type="molecule type" value="Genomic_DNA"/>
</dbReference>
<accession>A0AAE1Y109</accession>
<gene>
    <name evidence="1" type="ORF">Salat_2078100</name>
</gene>
<proteinExistence type="predicted"/>
<protein>
    <submittedName>
        <fullName evidence="1">Uncharacterized protein</fullName>
    </submittedName>
</protein>
<reference evidence="1" key="1">
    <citation type="submission" date="2020-06" db="EMBL/GenBank/DDBJ databases">
        <authorList>
            <person name="Li T."/>
            <person name="Hu X."/>
            <person name="Zhang T."/>
            <person name="Song X."/>
            <person name="Zhang H."/>
            <person name="Dai N."/>
            <person name="Sheng W."/>
            <person name="Hou X."/>
            <person name="Wei L."/>
        </authorList>
    </citation>
    <scope>NUCLEOTIDE SEQUENCE</scope>
    <source>
        <strain evidence="1">3651</strain>
        <tissue evidence="1">Leaf</tissue>
    </source>
</reference>
<organism evidence="1 2">
    <name type="scientific">Sesamum alatum</name>
    <dbReference type="NCBI Taxonomy" id="300844"/>
    <lineage>
        <taxon>Eukaryota</taxon>
        <taxon>Viridiplantae</taxon>
        <taxon>Streptophyta</taxon>
        <taxon>Embryophyta</taxon>
        <taxon>Tracheophyta</taxon>
        <taxon>Spermatophyta</taxon>
        <taxon>Magnoliopsida</taxon>
        <taxon>eudicotyledons</taxon>
        <taxon>Gunneridae</taxon>
        <taxon>Pentapetalae</taxon>
        <taxon>asterids</taxon>
        <taxon>lamiids</taxon>
        <taxon>Lamiales</taxon>
        <taxon>Pedaliaceae</taxon>
        <taxon>Sesamum</taxon>
    </lineage>
</organism>
<dbReference type="AlphaFoldDB" id="A0AAE1Y109"/>
<comment type="caution">
    <text evidence="1">The sequence shown here is derived from an EMBL/GenBank/DDBJ whole genome shotgun (WGS) entry which is preliminary data.</text>
</comment>
<evidence type="ECO:0000313" key="2">
    <source>
        <dbReference type="Proteomes" id="UP001293254"/>
    </source>
</evidence>
<name>A0AAE1Y109_9LAMI</name>